<dbReference type="GO" id="GO:0042545">
    <property type="term" value="P:cell wall modification"/>
    <property type="evidence" value="ECO:0007669"/>
    <property type="project" value="InterPro"/>
</dbReference>
<accession>A0A9Q0KE49</accession>
<dbReference type="FunFam" id="1.20.140.40:FF:000001">
    <property type="entry name" value="Pectinesterase"/>
    <property type="match status" value="1"/>
</dbReference>
<name>A0A9Q0KE49_9MAGN</name>
<sequence length="359" mass="38812">MGDQKKKKVAVIAVSSLVLVAMVVAVTVGVSNNGNTTAKANAGAAEGEPVSKSLKSIKTICEPTEFNDVCVDTLSKAAGNTTEPKDLVKIAYNVTIDYISNAAKQSETLKELEKDHRAAQALENCKELLEYAINDLNQSLEAIGQPDMTKIDAFVMDLKVWLSAAITYQETCLDGFENTTGNAGETMRNALKTSSELTRNGLAIITKMSESLHSLQIPLSRRLLSISSDGFPVWASATQRRLLQVPTHKIAANVVVAKDGSGNYKTINEALKAVPKTNPKNVPFVVYIKAGVYAESVLVAKNMNNVMFIGDGPTKTKITGRKNFIDGTNTYNTATVSKYHLLKSFILAYQLISETLITD</sequence>
<comment type="caution">
    <text evidence="7">The sequence shown here is derived from an EMBL/GenBank/DDBJ whole genome shotgun (WGS) entry which is preliminary data.</text>
</comment>
<dbReference type="AlphaFoldDB" id="A0A9Q0KE49"/>
<dbReference type="InterPro" id="IPR006501">
    <property type="entry name" value="Pectinesterase_inhib_dom"/>
</dbReference>
<protein>
    <recommendedName>
        <fullName evidence="6">Pectinesterase inhibitor domain-containing protein</fullName>
    </recommendedName>
</protein>
<evidence type="ECO:0000313" key="7">
    <source>
        <dbReference type="EMBL" id="KAJ4968780.1"/>
    </source>
</evidence>
<dbReference type="CDD" id="cd15798">
    <property type="entry name" value="PMEI-like_3"/>
    <property type="match status" value="1"/>
</dbReference>
<keyword evidence="4" id="KW-0378">Hydrolase</keyword>
<dbReference type="Gene3D" id="1.20.140.40">
    <property type="entry name" value="Invertase/pectin methylesterase inhibitor family protein"/>
    <property type="match status" value="1"/>
</dbReference>
<dbReference type="InterPro" id="IPR011050">
    <property type="entry name" value="Pectin_lyase_fold/virulence"/>
</dbReference>
<evidence type="ECO:0000256" key="3">
    <source>
        <dbReference type="ARBA" id="ARBA00007786"/>
    </source>
</evidence>
<feature type="domain" description="Pectinesterase inhibitor" evidence="6">
    <location>
        <begin position="52"/>
        <end position="204"/>
    </location>
</feature>
<gene>
    <name evidence="7" type="ORF">NE237_015481</name>
</gene>
<dbReference type="SMART" id="SM00856">
    <property type="entry name" value="PMEI"/>
    <property type="match status" value="1"/>
</dbReference>
<comment type="similarity">
    <text evidence="3">In the C-terminal section; belongs to the pectinesterase family.</text>
</comment>
<evidence type="ECO:0000256" key="5">
    <source>
        <dbReference type="ARBA" id="ARBA00023085"/>
    </source>
</evidence>
<evidence type="ECO:0000256" key="4">
    <source>
        <dbReference type="ARBA" id="ARBA00022801"/>
    </source>
</evidence>
<comment type="similarity">
    <text evidence="2">In the N-terminal section; belongs to the PMEI family.</text>
</comment>
<dbReference type="GO" id="GO:0004857">
    <property type="term" value="F:enzyme inhibitor activity"/>
    <property type="evidence" value="ECO:0007669"/>
    <property type="project" value="InterPro"/>
</dbReference>
<evidence type="ECO:0000256" key="2">
    <source>
        <dbReference type="ARBA" id="ARBA00006027"/>
    </source>
</evidence>
<dbReference type="GO" id="GO:0030599">
    <property type="term" value="F:pectinesterase activity"/>
    <property type="evidence" value="ECO:0007669"/>
    <property type="project" value="InterPro"/>
</dbReference>
<dbReference type="Proteomes" id="UP001141806">
    <property type="component" value="Unassembled WGS sequence"/>
</dbReference>
<keyword evidence="8" id="KW-1185">Reference proteome</keyword>
<dbReference type="Gene3D" id="2.160.20.10">
    <property type="entry name" value="Single-stranded right-handed beta-helix, Pectin lyase-like"/>
    <property type="match status" value="1"/>
</dbReference>
<dbReference type="NCBIfam" id="TIGR01614">
    <property type="entry name" value="PME_inhib"/>
    <property type="match status" value="1"/>
</dbReference>
<comment type="pathway">
    <text evidence="1">Glycan metabolism; pectin degradation; 2-dehydro-3-deoxy-D-gluconate from pectin: step 1/5.</text>
</comment>
<dbReference type="SUPFAM" id="SSF51126">
    <property type="entry name" value="Pectin lyase-like"/>
    <property type="match status" value="1"/>
</dbReference>
<dbReference type="Pfam" id="PF04043">
    <property type="entry name" value="PMEI"/>
    <property type="match status" value="1"/>
</dbReference>
<keyword evidence="5" id="KW-0063">Aspartyl esterase</keyword>
<proteinExistence type="inferred from homology"/>
<dbReference type="InterPro" id="IPR000070">
    <property type="entry name" value="Pectinesterase_cat"/>
</dbReference>
<organism evidence="7 8">
    <name type="scientific">Protea cynaroides</name>
    <dbReference type="NCBI Taxonomy" id="273540"/>
    <lineage>
        <taxon>Eukaryota</taxon>
        <taxon>Viridiplantae</taxon>
        <taxon>Streptophyta</taxon>
        <taxon>Embryophyta</taxon>
        <taxon>Tracheophyta</taxon>
        <taxon>Spermatophyta</taxon>
        <taxon>Magnoliopsida</taxon>
        <taxon>Proteales</taxon>
        <taxon>Proteaceae</taxon>
        <taxon>Protea</taxon>
    </lineage>
</organism>
<evidence type="ECO:0000256" key="1">
    <source>
        <dbReference type="ARBA" id="ARBA00005184"/>
    </source>
</evidence>
<evidence type="ECO:0000259" key="6">
    <source>
        <dbReference type="SMART" id="SM00856"/>
    </source>
</evidence>
<dbReference type="SUPFAM" id="SSF101148">
    <property type="entry name" value="Plant invertase/pectin methylesterase inhibitor"/>
    <property type="match status" value="1"/>
</dbReference>
<dbReference type="InterPro" id="IPR035513">
    <property type="entry name" value="Invertase/methylesterase_inhib"/>
</dbReference>
<dbReference type="Pfam" id="PF01095">
    <property type="entry name" value="Pectinesterase"/>
    <property type="match status" value="1"/>
</dbReference>
<dbReference type="PANTHER" id="PTHR31707">
    <property type="entry name" value="PECTINESTERASE"/>
    <property type="match status" value="1"/>
</dbReference>
<evidence type="ECO:0000313" key="8">
    <source>
        <dbReference type="Proteomes" id="UP001141806"/>
    </source>
</evidence>
<dbReference type="InterPro" id="IPR012334">
    <property type="entry name" value="Pectin_lyas_fold"/>
</dbReference>
<reference evidence="7" key="1">
    <citation type="journal article" date="2023" name="Plant J.">
        <title>The genome of the king protea, Protea cynaroides.</title>
        <authorList>
            <person name="Chang J."/>
            <person name="Duong T.A."/>
            <person name="Schoeman C."/>
            <person name="Ma X."/>
            <person name="Roodt D."/>
            <person name="Barker N."/>
            <person name="Li Z."/>
            <person name="Van de Peer Y."/>
            <person name="Mizrachi E."/>
        </authorList>
    </citation>
    <scope>NUCLEOTIDE SEQUENCE</scope>
    <source>
        <tissue evidence="7">Young leaves</tissue>
    </source>
</reference>
<dbReference type="EMBL" id="JAMYWD010000006">
    <property type="protein sequence ID" value="KAJ4968780.1"/>
    <property type="molecule type" value="Genomic_DNA"/>
</dbReference>
<dbReference type="OrthoDB" id="2019149at2759"/>